<name>A0A061E7A2_THECC</name>
<gene>
    <name evidence="2" type="ORF">TCM_010402</name>
</gene>
<dbReference type="EMBL" id="CM001880">
    <property type="protein sequence ID" value="EOY00518.1"/>
    <property type="molecule type" value="Genomic_DNA"/>
</dbReference>
<dbReference type="AlphaFoldDB" id="A0A061E7A2"/>
<evidence type="ECO:0000313" key="3">
    <source>
        <dbReference type="Proteomes" id="UP000026915"/>
    </source>
</evidence>
<feature type="region of interest" description="Disordered" evidence="1">
    <location>
        <begin position="1"/>
        <end position="20"/>
    </location>
</feature>
<reference evidence="2 3" key="1">
    <citation type="journal article" date="2013" name="Genome Biol.">
        <title>The genome sequence of the most widely cultivated cacao type and its use to identify candidate genes regulating pod color.</title>
        <authorList>
            <person name="Motamayor J.C."/>
            <person name="Mockaitis K."/>
            <person name="Schmutz J."/>
            <person name="Haiminen N."/>
            <person name="Iii D.L."/>
            <person name="Cornejo O."/>
            <person name="Findley S.D."/>
            <person name="Zheng P."/>
            <person name="Utro F."/>
            <person name="Royaert S."/>
            <person name="Saski C."/>
            <person name="Jenkins J."/>
            <person name="Podicheti R."/>
            <person name="Zhao M."/>
            <person name="Scheffler B.E."/>
            <person name="Stack J.C."/>
            <person name="Feltus F.A."/>
            <person name="Mustiga G.M."/>
            <person name="Amores F."/>
            <person name="Phillips W."/>
            <person name="Marelli J.P."/>
            <person name="May G.D."/>
            <person name="Shapiro H."/>
            <person name="Ma J."/>
            <person name="Bustamante C.D."/>
            <person name="Schnell R.J."/>
            <person name="Main D."/>
            <person name="Gilbert D."/>
            <person name="Parida L."/>
            <person name="Kuhn D.N."/>
        </authorList>
    </citation>
    <scope>NUCLEOTIDE SEQUENCE [LARGE SCALE GENOMIC DNA]</scope>
    <source>
        <strain evidence="3">cv. Matina 1-6</strain>
    </source>
</reference>
<sequence>MGDQAMNPDQPHVQPYRPTDSTHKAINSAITSSHCAYTCKFDFAKLECSLLSRFGTPPPSLFLLCFHLHFVRRSTNNFNGQYCEAVPQWSLIVLASFKALKSISS</sequence>
<evidence type="ECO:0000313" key="2">
    <source>
        <dbReference type="EMBL" id="EOY00518.1"/>
    </source>
</evidence>
<dbReference type="Gramene" id="EOY00518">
    <property type="protein sequence ID" value="EOY00518"/>
    <property type="gene ID" value="TCM_010402"/>
</dbReference>
<protein>
    <submittedName>
        <fullName evidence="2">Uncharacterized protein</fullName>
    </submittedName>
</protein>
<accession>A0A061E7A2</accession>
<dbReference type="InParanoid" id="A0A061E7A2"/>
<dbReference type="HOGENOM" id="CLU_2241516_0_0_1"/>
<proteinExistence type="predicted"/>
<dbReference type="Proteomes" id="UP000026915">
    <property type="component" value="Chromosome 2"/>
</dbReference>
<organism evidence="2 3">
    <name type="scientific">Theobroma cacao</name>
    <name type="common">Cacao</name>
    <name type="synonym">Cocoa</name>
    <dbReference type="NCBI Taxonomy" id="3641"/>
    <lineage>
        <taxon>Eukaryota</taxon>
        <taxon>Viridiplantae</taxon>
        <taxon>Streptophyta</taxon>
        <taxon>Embryophyta</taxon>
        <taxon>Tracheophyta</taxon>
        <taxon>Spermatophyta</taxon>
        <taxon>Magnoliopsida</taxon>
        <taxon>eudicotyledons</taxon>
        <taxon>Gunneridae</taxon>
        <taxon>Pentapetalae</taxon>
        <taxon>rosids</taxon>
        <taxon>malvids</taxon>
        <taxon>Malvales</taxon>
        <taxon>Malvaceae</taxon>
        <taxon>Byttnerioideae</taxon>
        <taxon>Theobroma</taxon>
    </lineage>
</organism>
<evidence type="ECO:0000256" key="1">
    <source>
        <dbReference type="SAM" id="MobiDB-lite"/>
    </source>
</evidence>
<keyword evidence="3" id="KW-1185">Reference proteome</keyword>